<evidence type="ECO:0000313" key="2">
    <source>
        <dbReference type="Proteomes" id="UP000187203"/>
    </source>
</evidence>
<proteinExistence type="predicted"/>
<dbReference type="EMBL" id="AWUE01018035">
    <property type="protein sequence ID" value="OMO83078.1"/>
    <property type="molecule type" value="Genomic_DNA"/>
</dbReference>
<comment type="caution">
    <text evidence="1">The sequence shown here is derived from an EMBL/GenBank/DDBJ whole genome shotgun (WGS) entry which is preliminary data.</text>
</comment>
<reference evidence="2" key="1">
    <citation type="submission" date="2013-09" db="EMBL/GenBank/DDBJ databases">
        <title>Corchorus olitorius genome sequencing.</title>
        <authorList>
            <person name="Alam M."/>
            <person name="Haque M.S."/>
            <person name="Islam M.S."/>
            <person name="Emdad E.M."/>
            <person name="Islam M.M."/>
            <person name="Ahmed B."/>
            <person name="Halim A."/>
            <person name="Hossen Q.M.M."/>
            <person name="Hossain M.Z."/>
            <person name="Ahmed R."/>
            <person name="Khan M.M."/>
            <person name="Islam R."/>
            <person name="Rashid M.M."/>
            <person name="Khan S.A."/>
            <person name="Rahman M.S."/>
            <person name="Alam M."/>
            <person name="Yahiya A.S."/>
            <person name="Khan M.S."/>
            <person name="Azam M.S."/>
            <person name="Haque T."/>
            <person name="Lashkar M.Z.H."/>
            <person name="Akhand A.I."/>
            <person name="Morshed G."/>
            <person name="Roy S."/>
            <person name="Uddin K.S."/>
            <person name="Rabeya T."/>
            <person name="Hossain A.S."/>
            <person name="Chowdhury A."/>
            <person name="Snigdha A.R."/>
            <person name="Mortoza M.S."/>
            <person name="Matin S.A."/>
            <person name="Hoque S.M.E."/>
            <person name="Islam M.K."/>
            <person name="Roy D.K."/>
            <person name="Haider R."/>
            <person name="Moosa M.M."/>
            <person name="Elias S.M."/>
            <person name="Hasan A.M."/>
            <person name="Jahan S."/>
            <person name="Shafiuddin M."/>
            <person name="Mahmood N."/>
            <person name="Shommy N.S."/>
        </authorList>
    </citation>
    <scope>NUCLEOTIDE SEQUENCE [LARGE SCALE GENOMIC DNA]</scope>
    <source>
        <strain evidence="2">cv. O-4</strain>
    </source>
</reference>
<protein>
    <submittedName>
        <fullName evidence="1">Uncharacterized protein</fullName>
    </submittedName>
</protein>
<organism evidence="1 2">
    <name type="scientific">Corchorus olitorius</name>
    <dbReference type="NCBI Taxonomy" id="93759"/>
    <lineage>
        <taxon>Eukaryota</taxon>
        <taxon>Viridiplantae</taxon>
        <taxon>Streptophyta</taxon>
        <taxon>Embryophyta</taxon>
        <taxon>Tracheophyta</taxon>
        <taxon>Spermatophyta</taxon>
        <taxon>Magnoliopsida</taxon>
        <taxon>eudicotyledons</taxon>
        <taxon>Gunneridae</taxon>
        <taxon>Pentapetalae</taxon>
        <taxon>rosids</taxon>
        <taxon>malvids</taxon>
        <taxon>Malvales</taxon>
        <taxon>Malvaceae</taxon>
        <taxon>Grewioideae</taxon>
        <taxon>Apeibeae</taxon>
        <taxon>Corchorus</taxon>
    </lineage>
</organism>
<gene>
    <name evidence="1" type="ORF">COLO4_22707</name>
</gene>
<evidence type="ECO:0000313" key="1">
    <source>
        <dbReference type="EMBL" id="OMO83078.1"/>
    </source>
</evidence>
<accession>A0A1R3IKF8</accession>
<dbReference type="OrthoDB" id="203097at2759"/>
<name>A0A1R3IKF8_9ROSI</name>
<keyword evidence="2" id="KW-1185">Reference proteome</keyword>
<dbReference type="AlphaFoldDB" id="A0A1R3IKF8"/>
<dbReference type="Proteomes" id="UP000187203">
    <property type="component" value="Unassembled WGS sequence"/>
</dbReference>
<sequence length="141" mass="15148">MDLYYGSLTRSKSESKLQVFAPVLSRKSTVKMVSIGGLIESHFRGSNSKTNIGITFSTTKHGGWQNFSPNGLATRHAPTSISSSFWPRGPIIDRHGLGETFGRVTIEAMAFGLPPEGEATARTVSLCTGMQSSTLARLLAT</sequence>